<evidence type="ECO:0000313" key="1">
    <source>
        <dbReference type="EMBL" id="PRQ52931.1"/>
    </source>
</evidence>
<reference evidence="1 2" key="1">
    <citation type="journal article" date="2018" name="Nat. Genet.">
        <title>The Rosa genome provides new insights in the design of modern roses.</title>
        <authorList>
            <person name="Bendahmane M."/>
        </authorList>
    </citation>
    <scope>NUCLEOTIDE SEQUENCE [LARGE SCALE GENOMIC DNA]</scope>
    <source>
        <strain evidence="2">cv. Old Blush</strain>
    </source>
</reference>
<dbReference type="EMBL" id="PDCK01000040">
    <property type="protein sequence ID" value="PRQ52931.1"/>
    <property type="molecule type" value="Genomic_DNA"/>
</dbReference>
<gene>
    <name evidence="1" type="ORF">RchiOBHm_Chr2g0160911</name>
</gene>
<comment type="caution">
    <text evidence="1">The sequence shown here is derived from an EMBL/GenBank/DDBJ whole genome shotgun (WGS) entry which is preliminary data.</text>
</comment>
<organism evidence="1 2">
    <name type="scientific">Rosa chinensis</name>
    <name type="common">China rose</name>
    <dbReference type="NCBI Taxonomy" id="74649"/>
    <lineage>
        <taxon>Eukaryota</taxon>
        <taxon>Viridiplantae</taxon>
        <taxon>Streptophyta</taxon>
        <taxon>Embryophyta</taxon>
        <taxon>Tracheophyta</taxon>
        <taxon>Spermatophyta</taxon>
        <taxon>Magnoliopsida</taxon>
        <taxon>eudicotyledons</taxon>
        <taxon>Gunneridae</taxon>
        <taxon>Pentapetalae</taxon>
        <taxon>rosids</taxon>
        <taxon>fabids</taxon>
        <taxon>Rosales</taxon>
        <taxon>Rosaceae</taxon>
        <taxon>Rosoideae</taxon>
        <taxon>Rosoideae incertae sedis</taxon>
        <taxon>Rosa</taxon>
    </lineage>
</organism>
<proteinExistence type="predicted"/>
<evidence type="ECO:0000313" key="2">
    <source>
        <dbReference type="Proteomes" id="UP000238479"/>
    </source>
</evidence>
<dbReference type="Gramene" id="PRQ52931">
    <property type="protein sequence ID" value="PRQ52931"/>
    <property type="gene ID" value="RchiOBHm_Chr2g0160911"/>
</dbReference>
<accession>A0A2P6S2Q1</accession>
<name>A0A2P6S2Q1_ROSCH</name>
<keyword evidence="2" id="KW-1185">Reference proteome</keyword>
<protein>
    <submittedName>
        <fullName evidence="1">Uncharacterized protein</fullName>
    </submittedName>
</protein>
<dbReference type="AlphaFoldDB" id="A0A2P6S2Q1"/>
<dbReference type="Proteomes" id="UP000238479">
    <property type="component" value="Chromosome 2"/>
</dbReference>
<sequence length="50" mass="5534">MSLDAFVVMPIAFICMPFCDMVNAGMPSSPRCRCSAAKKFPWFSSVDKVL</sequence>